<evidence type="ECO:0000313" key="5">
    <source>
        <dbReference type="Proteomes" id="UP000799118"/>
    </source>
</evidence>
<dbReference type="Pfam" id="PF12796">
    <property type="entry name" value="Ank_2"/>
    <property type="match status" value="1"/>
</dbReference>
<gene>
    <name evidence="4" type="ORF">BT96DRAFT_819510</name>
</gene>
<dbReference type="SMART" id="SM00248">
    <property type="entry name" value="ANK"/>
    <property type="match status" value="3"/>
</dbReference>
<feature type="non-terminal residue" evidence="4">
    <location>
        <position position="194"/>
    </location>
</feature>
<evidence type="ECO:0000256" key="1">
    <source>
        <dbReference type="ARBA" id="ARBA00022737"/>
    </source>
</evidence>
<dbReference type="Proteomes" id="UP000799118">
    <property type="component" value="Unassembled WGS sequence"/>
</dbReference>
<organism evidence="4 5">
    <name type="scientific">Gymnopus androsaceus JB14</name>
    <dbReference type="NCBI Taxonomy" id="1447944"/>
    <lineage>
        <taxon>Eukaryota</taxon>
        <taxon>Fungi</taxon>
        <taxon>Dikarya</taxon>
        <taxon>Basidiomycota</taxon>
        <taxon>Agaricomycotina</taxon>
        <taxon>Agaricomycetes</taxon>
        <taxon>Agaricomycetidae</taxon>
        <taxon>Agaricales</taxon>
        <taxon>Marasmiineae</taxon>
        <taxon>Omphalotaceae</taxon>
        <taxon>Gymnopus</taxon>
    </lineage>
</organism>
<dbReference type="SUPFAM" id="SSF48403">
    <property type="entry name" value="Ankyrin repeat"/>
    <property type="match status" value="1"/>
</dbReference>
<name>A0A6A4HT83_9AGAR</name>
<evidence type="ECO:0000313" key="4">
    <source>
        <dbReference type="EMBL" id="KAE9400194.1"/>
    </source>
</evidence>
<feature type="repeat" description="ANK" evidence="3">
    <location>
        <begin position="132"/>
        <end position="164"/>
    </location>
</feature>
<evidence type="ECO:0000256" key="3">
    <source>
        <dbReference type="PROSITE-ProRule" id="PRU00023"/>
    </source>
</evidence>
<accession>A0A6A4HT83</accession>
<reference evidence="4" key="1">
    <citation type="journal article" date="2019" name="Environ. Microbiol.">
        <title>Fungal ecological strategies reflected in gene transcription - a case study of two litter decomposers.</title>
        <authorList>
            <person name="Barbi F."/>
            <person name="Kohler A."/>
            <person name="Barry K."/>
            <person name="Baskaran P."/>
            <person name="Daum C."/>
            <person name="Fauchery L."/>
            <person name="Ihrmark K."/>
            <person name="Kuo A."/>
            <person name="LaButti K."/>
            <person name="Lipzen A."/>
            <person name="Morin E."/>
            <person name="Grigoriev I.V."/>
            <person name="Henrissat B."/>
            <person name="Lindahl B."/>
            <person name="Martin F."/>
        </authorList>
    </citation>
    <scope>NUCLEOTIDE SEQUENCE</scope>
    <source>
        <strain evidence="4">JB14</strain>
    </source>
</reference>
<feature type="repeat" description="ANK" evidence="3">
    <location>
        <begin position="165"/>
        <end position="194"/>
    </location>
</feature>
<dbReference type="EMBL" id="ML769459">
    <property type="protein sequence ID" value="KAE9400194.1"/>
    <property type="molecule type" value="Genomic_DNA"/>
</dbReference>
<dbReference type="PROSITE" id="PS50297">
    <property type="entry name" value="ANK_REP_REGION"/>
    <property type="match status" value="1"/>
</dbReference>
<dbReference type="PROSITE" id="PS50088">
    <property type="entry name" value="ANK_REPEAT"/>
    <property type="match status" value="2"/>
</dbReference>
<proteinExistence type="predicted"/>
<keyword evidence="2 3" id="KW-0040">ANK repeat</keyword>
<dbReference type="PANTHER" id="PTHR24198:SF165">
    <property type="entry name" value="ANKYRIN REPEAT-CONTAINING PROTEIN-RELATED"/>
    <property type="match status" value="1"/>
</dbReference>
<keyword evidence="5" id="KW-1185">Reference proteome</keyword>
<protein>
    <submittedName>
        <fullName evidence="4">Ankyrin</fullName>
    </submittedName>
</protein>
<sequence length="194" mass="21593">MHQFNAEFLLLEDDTVYNYPLAAYAARYWPAHVRAVDEQQSEECLHRLLKDILIDGSIQFVNWAHIHEYFEISGQGQAGYTANDLLHFATKNLSSSKWDIGSPLYYAALSGWVTLVKFILESEANPNTNGGYYGNALQAAVHTGNMEIVNILLQKKVNVNQRNQRGETALQEAVIRGHDAVATLLLEAGADVSA</sequence>
<evidence type="ECO:0000256" key="2">
    <source>
        <dbReference type="ARBA" id="ARBA00023043"/>
    </source>
</evidence>
<dbReference type="InterPro" id="IPR036770">
    <property type="entry name" value="Ankyrin_rpt-contain_sf"/>
</dbReference>
<dbReference type="OrthoDB" id="7464126at2759"/>
<dbReference type="InterPro" id="IPR002110">
    <property type="entry name" value="Ankyrin_rpt"/>
</dbReference>
<dbReference type="AlphaFoldDB" id="A0A6A4HT83"/>
<dbReference type="Gene3D" id="1.25.40.20">
    <property type="entry name" value="Ankyrin repeat-containing domain"/>
    <property type="match status" value="1"/>
</dbReference>
<dbReference type="PANTHER" id="PTHR24198">
    <property type="entry name" value="ANKYRIN REPEAT AND PROTEIN KINASE DOMAIN-CONTAINING PROTEIN"/>
    <property type="match status" value="1"/>
</dbReference>
<keyword evidence="1" id="KW-0677">Repeat</keyword>